<dbReference type="Proteomes" id="UP001550535">
    <property type="component" value="Unassembled WGS sequence"/>
</dbReference>
<dbReference type="NCBIfam" id="TIGR03071">
    <property type="entry name" value="couple_hipA"/>
    <property type="match status" value="1"/>
</dbReference>
<keyword evidence="7" id="KW-1185">Reference proteome</keyword>
<dbReference type="Gene3D" id="1.10.1070.20">
    <property type="match status" value="1"/>
</dbReference>
<dbReference type="PANTHER" id="PTHR37419:SF1">
    <property type="entry name" value="SERINE_THREONINE-PROTEIN KINASE TOXIN HIPA"/>
    <property type="match status" value="1"/>
</dbReference>
<dbReference type="Pfam" id="PF07804">
    <property type="entry name" value="HipA_C"/>
    <property type="match status" value="1"/>
</dbReference>
<dbReference type="InterPro" id="IPR017508">
    <property type="entry name" value="HipA_N1"/>
</dbReference>
<evidence type="ECO:0000313" key="6">
    <source>
        <dbReference type="EMBL" id="MEU2125388.1"/>
    </source>
</evidence>
<dbReference type="PANTHER" id="PTHR37419">
    <property type="entry name" value="SERINE/THREONINE-PROTEIN KINASE TOXIN HIPA"/>
    <property type="match status" value="1"/>
</dbReference>
<gene>
    <name evidence="6" type="ORF">ABZ507_26590</name>
</gene>
<organism evidence="6 7">
    <name type="scientific">Nocardia niwae</name>
    <dbReference type="NCBI Taxonomy" id="626084"/>
    <lineage>
        <taxon>Bacteria</taxon>
        <taxon>Bacillati</taxon>
        <taxon>Actinomycetota</taxon>
        <taxon>Actinomycetes</taxon>
        <taxon>Mycobacteriales</taxon>
        <taxon>Nocardiaceae</taxon>
        <taxon>Nocardia</taxon>
    </lineage>
</organism>
<evidence type="ECO:0000313" key="7">
    <source>
        <dbReference type="Proteomes" id="UP001550535"/>
    </source>
</evidence>
<sequence length="411" mass="46847">MNETSRHAVWLHDQRIGWLYCHDNYTWFEFTDEYLADAERPVLGLRFEERPRARFAANLRLPQWFSNLLPEGVMREWIAAERDVAPEREMELLARVGHDLPGAVRVLPAEFHTVPDVAAVLETAAVSPDPLVREHQPWKFSLAGVGLKFSMLRDGKRFTCTATGEGGDWILKLPDTRFSDVPRNEYAMMRFADAIGIDVPKVALVHRDEIDGVPAGVWPSGEEYAYAVERFDRDTNRRLVHIEDFAQVRAVYPVNKYEGNFETVASLAYRGRDTAALHEFVRRLVFFVLIGNGDAHLKNWSLIYRDKRVPTLSPAYDIMSTEAYGVGDGPEDLGLKFAGNKRFDSVRVYHFDRLARKLRCPENLSATAMETIDRVRDHWPSVAAELEEVAPVRDCVEASIAGRTISLTRSR</sequence>
<proteinExistence type="inferred from homology"/>
<evidence type="ECO:0000256" key="1">
    <source>
        <dbReference type="ARBA" id="ARBA00010164"/>
    </source>
</evidence>
<dbReference type="InterPro" id="IPR012893">
    <property type="entry name" value="HipA-like_C"/>
</dbReference>
<dbReference type="InterPro" id="IPR052028">
    <property type="entry name" value="HipA_Ser/Thr_kinase"/>
</dbReference>
<feature type="domain" description="HipA N-terminal subdomain 1" evidence="5">
    <location>
        <begin position="8"/>
        <end position="106"/>
    </location>
</feature>
<protein>
    <submittedName>
        <fullName evidence="6">HipA domain-containing protein</fullName>
    </submittedName>
</protein>
<accession>A0ABV2XHK5</accession>
<name>A0ABV2XHK5_9NOCA</name>
<keyword evidence="2" id="KW-0808">Transferase</keyword>
<keyword evidence="3" id="KW-0418">Kinase</keyword>
<evidence type="ECO:0000256" key="2">
    <source>
        <dbReference type="ARBA" id="ARBA00022679"/>
    </source>
</evidence>
<evidence type="ECO:0000259" key="4">
    <source>
        <dbReference type="Pfam" id="PF07804"/>
    </source>
</evidence>
<dbReference type="EMBL" id="JBEYBR010000084">
    <property type="protein sequence ID" value="MEU2125388.1"/>
    <property type="molecule type" value="Genomic_DNA"/>
</dbReference>
<evidence type="ECO:0000256" key="3">
    <source>
        <dbReference type="ARBA" id="ARBA00022777"/>
    </source>
</evidence>
<dbReference type="RefSeq" id="WP_063020295.1">
    <property type="nucleotide sequence ID" value="NZ_JBEYBM010000012.1"/>
</dbReference>
<evidence type="ECO:0000259" key="5">
    <source>
        <dbReference type="Pfam" id="PF13657"/>
    </source>
</evidence>
<dbReference type="Pfam" id="PF13657">
    <property type="entry name" value="Couple_hipA"/>
    <property type="match status" value="1"/>
</dbReference>
<feature type="domain" description="HipA-like C-terminal" evidence="4">
    <location>
        <begin position="140"/>
        <end position="379"/>
    </location>
</feature>
<comment type="similarity">
    <text evidence="1">Belongs to the HipA Ser/Thr kinase family.</text>
</comment>
<reference evidence="6 7" key="1">
    <citation type="submission" date="2024-06" db="EMBL/GenBank/DDBJ databases">
        <title>The Natural Products Discovery Center: Release of the First 8490 Sequenced Strains for Exploring Actinobacteria Biosynthetic Diversity.</title>
        <authorList>
            <person name="Kalkreuter E."/>
            <person name="Kautsar S.A."/>
            <person name="Yang D."/>
            <person name="Bader C.D."/>
            <person name="Teijaro C.N."/>
            <person name="Fluegel L."/>
            <person name="Davis C.M."/>
            <person name="Simpson J.R."/>
            <person name="Lauterbach L."/>
            <person name="Steele A.D."/>
            <person name="Gui C."/>
            <person name="Meng S."/>
            <person name="Li G."/>
            <person name="Viehrig K."/>
            <person name="Ye F."/>
            <person name="Su P."/>
            <person name="Kiefer A.F."/>
            <person name="Nichols A."/>
            <person name="Cepeda A.J."/>
            <person name="Yan W."/>
            <person name="Fan B."/>
            <person name="Jiang Y."/>
            <person name="Adhikari A."/>
            <person name="Zheng C.-J."/>
            <person name="Schuster L."/>
            <person name="Cowan T.M."/>
            <person name="Smanski M.J."/>
            <person name="Chevrette M.G."/>
            <person name="De Carvalho L.P.S."/>
            <person name="Shen B."/>
        </authorList>
    </citation>
    <scope>NUCLEOTIDE SEQUENCE [LARGE SCALE GENOMIC DNA]</scope>
    <source>
        <strain evidence="6 7">NPDC019434</strain>
    </source>
</reference>
<comment type="caution">
    <text evidence="6">The sequence shown here is derived from an EMBL/GenBank/DDBJ whole genome shotgun (WGS) entry which is preliminary data.</text>
</comment>